<evidence type="ECO:0000256" key="2">
    <source>
        <dbReference type="ARBA" id="ARBA00021980"/>
    </source>
</evidence>
<dbReference type="GO" id="GO:0004850">
    <property type="term" value="F:uridine phosphorylase activity"/>
    <property type="evidence" value="ECO:0007669"/>
    <property type="project" value="UniProtKB-EC"/>
</dbReference>
<dbReference type="InterPro" id="IPR035994">
    <property type="entry name" value="Nucleoside_phosphorylase_sf"/>
</dbReference>
<dbReference type="STRING" id="168384.SAMN05660368_00714"/>
<proteinExistence type="predicted"/>
<evidence type="ECO:0000256" key="1">
    <source>
        <dbReference type="ARBA" id="ARBA00011888"/>
    </source>
</evidence>
<dbReference type="EMBL" id="ACCL02000014">
    <property type="protein sequence ID" value="EET59940.1"/>
    <property type="molecule type" value="Genomic_DNA"/>
</dbReference>
<dbReference type="Pfam" id="PF01048">
    <property type="entry name" value="PNP_UDP_1"/>
    <property type="match status" value="1"/>
</dbReference>
<evidence type="ECO:0000313" key="6">
    <source>
        <dbReference type="Proteomes" id="UP000005561"/>
    </source>
</evidence>
<name>C6LHF3_9FIRM</name>
<dbReference type="PANTHER" id="PTHR43691">
    <property type="entry name" value="URIDINE PHOSPHORYLASE"/>
    <property type="match status" value="1"/>
</dbReference>
<dbReference type="EC" id="2.4.2.3" evidence="1"/>
<gene>
    <name evidence="5" type="ORF">BRYFOR_08064</name>
</gene>
<sequence length="276" mass="30632">MIVGGMSGIMGGTIGIEEVKVMILKNKFPICEFDTSKEPLIHPANFLAKSLPEKCVITFFRKELDQFVAENNLSVIGYLNSEVLDMPVYEYVYGEERLCITMAFCGAPGAAVTLEELHAMGCEKFIICGGAGALAKNSKVGEIIIPVSAVRDEGTSYHYLEPSREVECHKETAEIVVSCLEQMGIPFTTGKTWTSDAIYRETPDMIALRRNEGCITVEMEAAAFFAVSQYYHIPLAQLLYAGDDVSGEVWDSRNWNMQKNIRYNLIATAIELVKKL</sequence>
<dbReference type="InterPro" id="IPR000845">
    <property type="entry name" value="Nucleoside_phosphorylase_d"/>
</dbReference>
<keyword evidence="6" id="KW-1185">Reference proteome</keyword>
<dbReference type="SUPFAM" id="SSF53167">
    <property type="entry name" value="Purine and uridine phosphorylases"/>
    <property type="match status" value="1"/>
</dbReference>
<protein>
    <recommendedName>
        <fullName evidence="2">Uridine phosphorylase</fullName>
        <ecNumber evidence="1">2.4.2.3</ecNumber>
    </recommendedName>
</protein>
<evidence type="ECO:0000256" key="3">
    <source>
        <dbReference type="ARBA" id="ARBA00048447"/>
    </source>
</evidence>
<comment type="caution">
    <text evidence="5">The sequence shown here is derived from an EMBL/GenBank/DDBJ whole genome shotgun (WGS) entry which is preliminary data.</text>
</comment>
<dbReference type="eggNOG" id="COG2820">
    <property type="taxonomic scope" value="Bacteria"/>
</dbReference>
<organism evidence="5 6">
    <name type="scientific">Marvinbryantia formatexigens DSM 14469</name>
    <dbReference type="NCBI Taxonomy" id="478749"/>
    <lineage>
        <taxon>Bacteria</taxon>
        <taxon>Bacillati</taxon>
        <taxon>Bacillota</taxon>
        <taxon>Clostridia</taxon>
        <taxon>Lachnospirales</taxon>
        <taxon>Lachnospiraceae</taxon>
        <taxon>Marvinbryantia</taxon>
    </lineage>
</organism>
<evidence type="ECO:0000313" key="5">
    <source>
        <dbReference type="EMBL" id="EET59940.1"/>
    </source>
</evidence>
<dbReference type="AlphaFoldDB" id="C6LHF3"/>
<evidence type="ECO:0000259" key="4">
    <source>
        <dbReference type="Pfam" id="PF01048"/>
    </source>
</evidence>
<dbReference type="GO" id="GO:0004731">
    <property type="term" value="F:purine-nucleoside phosphorylase activity"/>
    <property type="evidence" value="ECO:0007669"/>
    <property type="project" value="TreeGrafter"/>
</dbReference>
<reference evidence="5" key="1">
    <citation type="submission" date="2009-07" db="EMBL/GenBank/DDBJ databases">
        <authorList>
            <person name="Weinstock G."/>
            <person name="Sodergren E."/>
            <person name="Clifton S."/>
            <person name="Fulton L."/>
            <person name="Fulton B."/>
            <person name="Courtney L."/>
            <person name="Fronick C."/>
            <person name="Harrison M."/>
            <person name="Strong C."/>
            <person name="Farmer C."/>
            <person name="Delahaunty K."/>
            <person name="Markovic C."/>
            <person name="Hall O."/>
            <person name="Minx P."/>
            <person name="Tomlinson C."/>
            <person name="Mitreva M."/>
            <person name="Nelson J."/>
            <person name="Hou S."/>
            <person name="Wollam A."/>
            <person name="Pepin K.H."/>
            <person name="Johnson M."/>
            <person name="Bhonagiri V."/>
            <person name="Nash W.E."/>
            <person name="Warren W."/>
            <person name="Chinwalla A."/>
            <person name="Mardis E.R."/>
            <person name="Wilson R.K."/>
        </authorList>
    </citation>
    <scope>NUCLEOTIDE SEQUENCE [LARGE SCALE GENOMIC DNA]</scope>
    <source>
        <strain evidence="5">DSM 14469</strain>
    </source>
</reference>
<dbReference type="Gene3D" id="3.40.50.1580">
    <property type="entry name" value="Nucleoside phosphorylase domain"/>
    <property type="match status" value="1"/>
</dbReference>
<dbReference type="GO" id="GO:0005829">
    <property type="term" value="C:cytosol"/>
    <property type="evidence" value="ECO:0007669"/>
    <property type="project" value="TreeGrafter"/>
</dbReference>
<comment type="catalytic activity">
    <reaction evidence="3">
        <text>uridine + phosphate = alpha-D-ribose 1-phosphate + uracil</text>
        <dbReference type="Rhea" id="RHEA:24388"/>
        <dbReference type="ChEBI" id="CHEBI:16704"/>
        <dbReference type="ChEBI" id="CHEBI:17568"/>
        <dbReference type="ChEBI" id="CHEBI:43474"/>
        <dbReference type="ChEBI" id="CHEBI:57720"/>
        <dbReference type="EC" id="2.4.2.3"/>
    </reaction>
</comment>
<dbReference type="GO" id="GO:0006152">
    <property type="term" value="P:purine nucleoside catabolic process"/>
    <property type="evidence" value="ECO:0007669"/>
    <property type="project" value="TreeGrafter"/>
</dbReference>
<dbReference type="CDD" id="cd09007">
    <property type="entry name" value="NP-I_spr0068"/>
    <property type="match status" value="1"/>
</dbReference>
<accession>C6LHF3</accession>
<dbReference type="Proteomes" id="UP000005561">
    <property type="component" value="Unassembled WGS sequence"/>
</dbReference>
<dbReference type="PANTHER" id="PTHR43691:SF11">
    <property type="entry name" value="FI09636P-RELATED"/>
    <property type="match status" value="1"/>
</dbReference>
<feature type="domain" description="Nucleoside phosphorylase" evidence="4">
    <location>
        <begin position="56"/>
        <end position="256"/>
    </location>
</feature>